<evidence type="ECO:0000313" key="1">
    <source>
        <dbReference type="EMBL" id="RNF29669.1"/>
    </source>
</evidence>
<sequence length="100" mass="11085">ACATAKALQVISMTMPVATLVAAIRTAPPLRPDLVDEGNHPVEPGSRMQSGEYLLALRLVQQRQLREQLLKLRCFHRALPIDDDQDWTAGQLSSSMLIHI</sequence>
<evidence type="ECO:0000313" key="2">
    <source>
        <dbReference type="Proteomes" id="UP000283254"/>
    </source>
</evidence>
<accession>A0A422QI74</accession>
<comment type="caution">
    <text evidence="1">The sequence shown here is derived from an EMBL/GenBank/DDBJ whole genome shotgun (WGS) entry which is preliminary data.</text>
</comment>
<dbReference type="Proteomes" id="UP000283254">
    <property type="component" value="Unassembled WGS sequence"/>
</dbReference>
<dbReference type="AlphaFoldDB" id="A0A422QI74"/>
<dbReference type="EMBL" id="JSAB01000177">
    <property type="protein sequence ID" value="RNF29669.1"/>
    <property type="molecule type" value="Genomic_DNA"/>
</dbReference>
<feature type="non-terminal residue" evidence="1">
    <location>
        <position position="1"/>
    </location>
</feature>
<keyword evidence="2" id="KW-1185">Reference proteome</keyword>
<proteinExistence type="predicted"/>
<organism evidence="1 2">
    <name type="scientific">Massilia aurea</name>
    <dbReference type="NCBI Taxonomy" id="373040"/>
    <lineage>
        <taxon>Bacteria</taxon>
        <taxon>Pseudomonadati</taxon>
        <taxon>Pseudomonadota</taxon>
        <taxon>Betaproteobacteria</taxon>
        <taxon>Burkholderiales</taxon>
        <taxon>Oxalobacteraceae</taxon>
        <taxon>Telluria group</taxon>
        <taxon>Massilia</taxon>
    </lineage>
</organism>
<reference evidence="1" key="1">
    <citation type="submission" date="2014-10" db="EMBL/GenBank/DDBJ databases">
        <title>Massilia sp. genome.</title>
        <authorList>
            <person name="Xu B."/>
            <person name="Dai L."/>
            <person name="Huang Z."/>
        </authorList>
    </citation>
    <scope>NUCLEOTIDE SEQUENCE [LARGE SCALE GENOMIC DNA]</scope>
    <source>
        <strain evidence="1">CFS-1</strain>
    </source>
</reference>
<protein>
    <submittedName>
        <fullName evidence="1">Uncharacterized protein</fullName>
    </submittedName>
</protein>
<gene>
    <name evidence="1" type="ORF">NM04_16550</name>
</gene>
<name>A0A422QI74_9BURK</name>